<sequence length="644" mass="71395">MVYKAPGTSTSSRGVSPQRPPHHQKHPSTMPSSSSSSSLGPARGGQSLMNLNNYRDNTVVRGRRRDAFHTNGTVRKVNNGNDAAAGAGMKRSNSLNNKYNNGTQAQRSNSIERMNNGKVYRGRSPLRNSTSNLNAGGAGFLGTGGGGRNQPILVRSRGNDIGSMDNLDNITQASTGSSNSMPGTPEDNINVVVRVRPLSAKEARHGDDMCDGIPLPSGGASQKPKLFSYNVVFEPGATQDDVLQYSGIKRLIEMAIEGFSCTAFCYGQTGSGKTHTLTGPPELFYSKPDPSHEDHGLVFRSFLYLFKLLQERKDTNFILKASFLEIYNEKARFLFYIFFHLQVIDLLNPGTARKPLAVRWSKKSRGFFVENLFTVDCEELDDLLAVLEEEIGALQVENEHLRTALNLQTEAQDINSQVDLLERRPIPSTPPKVDLDKITDMESNELKELVKVYIMENQALRQENSELYSTRELIIRDQELVCRENERLLKKLEDVNSPTFSAEMLNLSAASGDGEVPNIWRNPLSSSADSMSRYRNESLDGRVSANENKIPDLIQKELDKRRIGDSLTQSRYPSVSSSGVSQPPWRNTVKRASSAQKPSSPMFLRKQNNLLAKSRSTDESIVSLNRNIFGSLLSLDVEEDIAQL</sequence>
<feature type="compositionally biased region" description="Polar residues" evidence="7">
    <location>
        <begin position="91"/>
        <end position="106"/>
    </location>
</feature>
<feature type="region of interest" description="Disordered" evidence="7">
    <location>
        <begin position="565"/>
        <end position="601"/>
    </location>
</feature>
<evidence type="ECO:0000256" key="1">
    <source>
        <dbReference type="ARBA" id="ARBA00004245"/>
    </source>
</evidence>
<feature type="compositionally biased region" description="Polar residues" evidence="7">
    <location>
        <begin position="590"/>
        <end position="599"/>
    </location>
</feature>
<dbReference type="GO" id="GO:0051231">
    <property type="term" value="P:spindle elongation"/>
    <property type="evidence" value="ECO:0007669"/>
    <property type="project" value="TreeGrafter"/>
</dbReference>
<dbReference type="EMBL" id="ATLV01023941">
    <property type="status" value="NOT_ANNOTATED_CDS"/>
    <property type="molecule type" value="Genomic_DNA"/>
</dbReference>
<dbReference type="GO" id="GO:0007018">
    <property type="term" value="P:microtubule-based movement"/>
    <property type="evidence" value="ECO:0007669"/>
    <property type="project" value="InterPro"/>
</dbReference>
<dbReference type="GO" id="GO:0007052">
    <property type="term" value="P:mitotic spindle organization"/>
    <property type="evidence" value="ECO:0007669"/>
    <property type="project" value="TreeGrafter"/>
</dbReference>
<dbReference type="EnsemblMetazoa" id="ASIC018149-RA">
    <property type="protein sequence ID" value="ASIC018149-PA"/>
    <property type="gene ID" value="ASIC018149"/>
</dbReference>
<dbReference type="VEuPathDB" id="VectorBase:ASIS015823"/>
<evidence type="ECO:0000313" key="11">
    <source>
        <dbReference type="Proteomes" id="UP000030765"/>
    </source>
</evidence>
<evidence type="ECO:0000256" key="7">
    <source>
        <dbReference type="SAM" id="MobiDB-lite"/>
    </source>
</evidence>
<name>A0A084WIQ2_ANOSI</name>
<reference evidence="9 11" key="1">
    <citation type="journal article" date="2014" name="BMC Genomics">
        <title>Genome sequence of Anopheles sinensis provides insight into genetics basis of mosquito competence for malaria parasites.</title>
        <authorList>
            <person name="Zhou D."/>
            <person name="Zhang D."/>
            <person name="Ding G."/>
            <person name="Shi L."/>
            <person name="Hou Q."/>
            <person name="Ye Y."/>
            <person name="Xu Y."/>
            <person name="Zhou H."/>
            <person name="Xiong C."/>
            <person name="Li S."/>
            <person name="Yu J."/>
            <person name="Hong S."/>
            <person name="Yu X."/>
            <person name="Zou P."/>
            <person name="Chen C."/>
            <person name="Chang X."/>
            <person name="Wang W."/>
            <person name="Lv Y."/>
            <person name="Sun Y."/>
            <person name="Ma L."/>
            <person name="Shen B."/>
            <person name="Zhu C."/>
        </authorList>
    </citation>
    <scope>NUCLEOTIDE SEQUENCE [LARGE SCALE GENOMIC DNA]</scope>
</reference>
<keyword evidence="11" id="KW-1185">Reference proteome</keyword>
<feature type="coiled-coil region" evidence="6">
    <location>
        <begin position="377"/>
        <end position="463"/>
    </location>
</feature>
<dbReference type="InterPro" id="IPR027640">
    <property type="entry name" value="Kinesin-like_fam"/>
</dbReference>
<dbReference type="Pfam" id="PF00225">
    <property type="entry name" value="Kinesin"/>
    <property type="match status" value="1"/>
</dbReference>
<feature type="domain" description="Kinesin motor" evidence="8">
    <location>
        <begin position="188"/>
        <end position="330"/>
    </location>
</feature>
<feature type="compositionally biased region" description="Polar residues" evidence="7">
    <location>
        <begin position="47"/>
        <end position="56"/>
    </location>
</feature>
<dbReference type="SMART" id="SM00129">
    <property type="entry name" value="KISc"/>
    <property type="match status" value="1"/>
</dbReference>
<dbReference type="InterPro" id="IPR001752">
    <property type="entry name" value="Kinesin_motor_dom"/>
</dbReference>
<dbReference type="GO" id="GO:0003777">
    <property type="term" value="F:microtubule motor activity"/>
    <property type="evidence" value="ECO:0007669"/>
    <property type="project" value="InterPro"/>
</dbReference>
<evidence type="ECO:0000256" key="3">
    <source>
        <dbReference type="ARBA" id="ARBA00022840"/>
    </source>
</evidence>
<keyword evidence="3 5" id="KW-0067">ATP-binding</keyword>
<dbReference type="VEuPathDB" id="VectorBase:ASIC018149"/>
<dbReference type="OrthoDB" id="3176171at2759"/>
<feature type="binding site" evidence="5">
    <location>
        <begin position="267"/>
        <end position="274"/>
    </location>
    <ligand>
        <name>ATP</name>
        <dbReference type="ChEBI" id="CHEBI:30616"/>
    </ligand>
</feature>
<feature type="region of interest" description="Disordered" evidence="7">
    <location>
        <begin position="1"/>
        <end position="106"/>
    </location>
</feature>
<dbReference type="Proteomes" id="UP000030765">
    <property type="component" value="Unassembled WGS sequence"/>
</dbReference>
<organism evidence="9">
    <name type="scientific">Anopheles sinensis</name>
    <name type="common">Mosquito</name>
    <dbReference type="NCBI Taxonomy" id="74873"/>
    <lineage>
        <taxon>Eukaryota</taxon>
        <taxon>Metazoa</taxon>
        <taxon>Ecdysozoa</taxon>
        <taxon>Arthropoda</taxon>
        <taxon>Hexapoda</taxon>
        <taxon>Insecta</taxon>
        <taxon>Pterygota</taxon>
        <taxon>Neoptera</taxon>
        <taxon>Endopterygota</taxon>
        <taxon>Diptera</taxon>
        <taxon>Nematocera</taxon>
        <taxon>Culicoidea</taxon>
        <taxon>Culicidae</taxon>
        <taxon>Anophelinae</taxon>
        <taxon>Anopheles</taxon>
    </lineage>
</organism>
<dbReference type="InterPro" id="IPR027417">
    <property type="entry name" value="P-loop_NTPase"/>
</dbReference>
<dbReference type="GO" id="GO:0005524">
    <property type="term" value="F:ATP binding"/>
    <property type="evidence" value="ECO:0007669"/>
    <property type="project" value="UniProtKB-UniRule"/>
</dbReference>
<dbReference type="PANTHER" id="PTHR47969:SF33">
    <property type="entry name" value="KINESIN-LIKE PROTEIN"/>
    <property type="match status" value="1"/>
</dbReference>
<comment type="subcellular location">
    <subcellularLocation>
        <location evidence="1">Cytoplasm</location>
        <location evidence="1">Cytoskeleton</location>
    </subcellularLocation>
</comment>
<keyword evidence="4" id="KW-0206">Cytoskeleton</keyword>
<keyword evidence="4" id="KW-0963">Cytoplasm</keyword>
<proteinExistence type="inferred from homology"/>
<dbReference type="GO" id="GO:0005875">
    <property type="term" value="C:microtubule associated complex"/>
    <property type="evidence" value="ECO:0007669"/>
    <property type="project" value="TreeGrafter"/>
</dbReference>
<dbReference type="AlphaFoldDB" id="A0A084WIQ2"/>
<dbReference type="STRING" id="74873.A0A084WIQ2"/>
<comment type="similarity">
    <text evidence="5">Belongs to the TRAFAC class myosin-kinesin ATPase superfamily. Kinesin family.</text>
</comment>
<feature type="region of interest" description="Disordered" evidence="7">
    <location>
        <begin position="121"/>
        <end position="144"/>
    </location>
</feature>
<dbReference type="OMA" id="TEMHAEQ"/>
<evidence type="ECO:0000256" key="6">
    <source>
        <dbReference type="SAM" id="Coils"/>
    </source>
</evidence>
<protein>
    <submittedName>
        <fullName evidence="10">Kinesin motor domain-containing protein</fullName>
    </submittedName>
</protein>
<evidence type="ECO:0000256" key="2">
    <source>
        <dbReference type="ARBA" id="ARBA00022741"/>
    </source>
</evidence>
<dbReference type="Gene3D" id="3.40.850.10">
    <property type="entry name" value="Kinesin motor domain"/>
    <property type="match status" value="1"/>
</dbReference>
<dbReference type="EMBL" id="KE525347">
    <property type="protein sequence ID" value="KFB50096.1"/>
    <property type="molecule type" value="Genomic_DNA"/>
</dbReference>
<evidence type="ECO:0000313" key="10">
    <source>
        <dbReference type="EnsemblMetazoa" id="ASIC018149-PA"/>
    </source>
</evidence>
<dbReference type="GO" id="GO:0008017">
    <property type="term" value="F:microtubule binding"/>
    <property type="evidence" value="ECO:0007669"/>
    <property type="project" value="InterPro"/>
</dbReference>
<evidence type="ECO:0000256" key="4">
    <source>
        <dbReference type="ARBA" id="ARBA00023212"/>
    </source>
</evidence>
<keyword evidence="6" id="KW-0175">Coiled coil</keyword>
<dbReference type="SUPFAM" id="SSF52540">
    <property type="entry name" value="P-loop containing nucleoside triphosphate hydrolases"/>
    <property type="match status" value="1"/>
</dbReference>
<keyword evidence="2 5" id="KW-0547">Nucleotide-binding</keyword>
<dbReference type="InterPro" id="IPR036961">
    <property type="entry name" value="Kinesin_motor_dom_sf"/>
</dbReference>
<evidence type="ECO:0000256" key="5">
    <source>
        <dbReference type="PROSITE-ProRule" id="PRU00283"/>
    </source>
</evidence>
<dbReference type="PANTHER" id="PTHR47969">
    <property type="entry name" value="CHROMOSOME-ASSOCIATED KINESIN KIF4A-RELATED"/>
    <property type="match status" value="1"/>
</dbReference>
<feature type="compositionally biased region" description="Low complexity" evidence="7">
    <location>
        <begin position="78"/>
        <end position="88"/>
    </location>
</feature>
<accession>A0A084WIQ2</accession>
<evidence type="ECO:0000313" key="9">
    <source>
        <dbReference type="EMBL" id="KFB50096.1"/>
    </source>
</evidence>
<evidence type="ECO:0000259" key="8">
    <source>
        <dbReference type="PROSITE" id="PS50067"/>
    </source>
</evidence>
<reference evidence="10" key="2">
    <citation type="submission" date="2020-05" db="UniProtKB">
        <authorList>
            <consortium name="EnsemblMetazoa"/>
        </authorList>
    </citation>
    <scope>IDENTIFICATION</scope>
</reference>
<dbReference type="PROSITE" id="PS50067">
    <property type="entry name" value="KINESIN_MOTOR_2"/>
    <property type="match status" value="1"/>
</dbReference>
<gene>
    <name evidence="9" type="ORF">ZHAS_00018149</name>
</gene>
<keyword evidence="5" id="KW-0505">Motor protein</keyword>